<evidence type="ECO:0000256" key="1">
    <source>
        <dbReference type="SAM" id="SignalP"/>
    </source>
</evidence>
<feature type="chain" id="PRO_5015546076" description="Lipoprotein" evidence="1">
    <location>
        <begin position="21"/>
        <end position="199"/>
    </location>
</feature>
<sequence>MKKIRMFALGLIAFASASCASDPRVLDRQELEGFSTKPATKLLIVVSSKAVSDPRVNVEIEAYKNAMTAAVQTALRPVPAQLVDITSSNSSNPLSQTLFDFRPSHVIQISPAGSSSVNGFPVGYTWRLEVSDVSITRFAAEGGKPSGTSIKRIPAYEMKAEGDACFLTTRQAKECGASMGKLLGEALRAAPVLQIEAGT</sequence>
<gene>
    <name evidence="2" type="ORF">NOV72_05341</name>
</gene>
<accession>A0A2U3IDE3</accession>
<evidence type="ECO:0008006" key="4">
    <source>
        <dbReference type="Google" id="ProtNLM"/>
    </source>
</evidence>
<evidence type="ECO:0000313" key="2">
    <source>
        <dbReference type="EMBL" id="SPB18142.1"/>
    </source>
</evidence>
<keyword evidence="1" id="KW-0732">Signal</keyword>
<reference evidence="3" key="1">
    <citation type="submission" date="2018-01" db="EMBL/GenBank/DDBJ databases">
        <authorList>
            <person name="Peeters C."/>
        </authorList>
    </citation>
    <scope>NUCLEOTIDE SEQUENCE [LARGE SCALE GENOMIC DNA]</scope>
</reference>
<dbReference type="EMBL" id="OGTP01000026">
    <property type="protein sequence ID" value="SPB18142.1"/>
    <property type="molecule type" value="Genomic_DNA"/>
</dbReference>
<dbReference type="AlphaFoldDB" id="A0A2U3IDE3"/>
<keyword evidence="3" id="KW-1185">Reference proteome</keyword>
<dbReference type="Proteomes" id="UP000238169">
    <property type="component" value="Unassembled WGS sequence"/>
</dbReference>
<protein>
    <recommendedName>
        <fullName evidence="4">Lipoprotein</fullName>
    </recommendedName>
</protein>
<feature type="signal peptide" evidence="1">
    <location>
        <begin position="1"/>
        <end position="20"/>
    </location>
</feature>
<dbReference type="PROSITE" id="PS51257">
    <property type="entry name" value="PROKAR_LIPOPROTEIN"/>
    <property type="match status" value="1"/>
</dbReference>
<evidence type="ECO:0000313" key="3">
    <source>
        <dbReference type="Proteomes" id="UP000238169"/>
    </source>
</evidence>
<name>A0A2U3IDE3_9BURK</name>
<proteinExistence type="predicted"/>
<organism evidence="2 3">
    <name type="scientific">Caballeronia novacaledonica</name>
    <dbReference type="NCBI Taxonomy" id="1544861"/>
    <lineage>
        <taxon>Bacteria</taxon>
        <taxon>Pseudomonadati</taxon>
        <taxon>Pseudomonadota</taxon>
        <taxon>Betaproteobacteria</taxon>
        <taxon>Burkholderiales</taxon>
        <taxon>Burkholderiaceae</taxon>
        <taxon>Caballeronia</taxon>
    </lineage>
</organism>